<evidence type="ECO:0000313" key="3">
    <source>
        <dbReference type="EMBL" id="CAG8489749.1"/>
    </source>
</evidence>
<accession>A0A9N8WHY6</accession>
<evidence type="ECO:0000259" key="2">
    <source>
        <dbReference type="Pfam" id="PF01936"/>
    </source>
</evidence>
<dbReference type="Pfam" id="PF01936">
    <property type="entry name" value="NYN"/>
    <property type="match status" value="1"/>
</dbReference>
<sequence length="419" mass="47647">MFKKPKTQSSSSRAATSKSSSNNLPLWSYLENQTTQNDQNLGDFGGLWLFLQGEKAKWCDPNITSTPIVDIGQSIEGEVKQPPRLPHSSSSEYSSEEEIVVTEQKVHKSVQQPPKKKVEGIVTVSKEKGTSKKKKGKKTTNANESKTDVAVKTHVDNVKKVHFNESTRVNLSSRYNKEKDSALVVNNSEKYDAKIRFRVPIPIKISDDPIHVFIDNSNILVGFLAYYKQQQYIKRTQNPKASSGQRQKPALEYDALFTILERGRNIARRVLVASSPLYQPLEQAAQTGYEVSVLKRVKRSSLDDLSENDYQQPPQQFEMEKEQCVDELLHLKILESLLDHHAPATLVLASGDGKDAEYFQGGFHKCIIKALERGWKVEVISWQRQLSQNFLNKKFLSKWQGLYHVVFLDWFAKELGCDM</sequence>
<dbReference type="AlphaFoldDB" id="A0A9N8WHY6"/>
<evidence type="ECO:0000256" key="1">
    <source>
        <dbReference type="SAM" id="MobiDB-lite"/>
    </source>
</evidence>
<name>A0A9N8WHY6_FUNMO</name>
<organism evidence="3 4">
    <name type="scientific">Funneliformis mosseae</name>
    <name type="common">Endomycorrhizal fungus</name>
    <name type="synonym">Glomus mosseae</name>
    <dbReference type="NCBI Taxonomy" id="27381"/>
    <lineage>
        <taxon>Eukaryota</taxon>
        <taxon>Fungi</taxon>
        <taxon>Fungi incertae sedis</taxon>
        <taxon>Mucoromycota</taxon>
        <taxon>Glomeromycotina</taxon>
        <taxon>Glomeromycetes</taxon>
        <taxon>Glomerales</taxon>
        <taxon>Glomeraceae</taxon>
        <taxon>Funneliformis</taxon>
    </lineage>
</organism>
<dbReference type="Gene3D" id="3.40.50.1010">
    <property type="entry name" value="5'-nuclease"/>
    <property type="match status" value="1"/>
</dbReference>
<reference evidence="3" key="1">
    <citation type="submission" date="2021-06" db="EMBL/GenBank/DDBJ databases">
        <authorList>
            <person name="Kallberg Y."/>
            <person name="Tangrot J."/>
            <person name="Rosling A."/>
        </authorList>
    </citation>
    <scope>NUCLEOTIDE SEQUENCE</scope>
    <source>
        <strain evidence="3">87-6 pot B 2015</strain>
    </source>
</reference>
<feature type="region of interest" description="Disordered" evidence="1">
    <location>
        <begin position="1"/>
        <end position="25"/>
    </location>
</feature>
<dbReference type="GO" id="GO:0004540">
    <property type="term" value="F:RNA nuclease activity"/>
    <property type="evidence" value="ECO:0007669"/>
    <property type="project" value="InterPro"/>
</dbReference>
<gene>
    <name evidence="3" type="ORF">FMOSSE_LOCUS3468</name>
</gene>
<comment type="caution">
    <text evidence="3">The sequence shown here is derived from an EMBL/GenBank/DDBJ whole genome shotgun (WGS) entry which is preliminary data.</text>
</comment>
<dbReference type="CDD" id="cd18724">
    <property type="entry name" value="PIN_LabA-like"/>
    <property type="match status" value="1"/>
</dbReference>
<keyword evidence="4" id="KW-1185">Reference proteome</keyword>
<dbReference type="Proteomes" id="UP000789375">
    <property type="component" value="Unassembled WGS sequence"/>
</dbReference>
<evidence type="ECO:0000313" key="4">
    <source>
        <dbReference type="Proteomes" id="UP000789375"/>
    </source>
</evidence>
<feature type="domain" description="NYN" evidence="2">
    <location>
        <begin position="210"/>
        <end position="390"/>
    </location>
</feature>
<dbReference type="InterPro" id="IPR021139">
    <property type="entry name" value="NYN"/>
</dbReference>
<feature type="compositionally biased region" description="Low complexity" evidence="1">
    <location>
        <begin position="7"/>
        <end position="21"/>
    </location>
</feature>
<dbReference type="EMBL" id="CAJVPP010000519">
    <property type="protein sequence ID" value="CAG8489749.1"/>
    <property type="molecule type" value="Genomic_DNA"/>
</dbReference>
<feature type="region of interest" description="Disordered" evidence="1">
    <location>
        <begin position="75"/>
        <end position="118"/>
    </location>
</feature>
<protein>
    <submittedName>
        <fullName evidence="3">15550_t:CDS:1</fullName>
    </submittedName>
</protein>
<proteinExistence type="predicted"/>